<evidence type="ECO:0000256" key="2">
    <source>
        <dbReference type="ARBA" id="ARBA00022747"/>
    </source>
</evidence>
<dbReference type="GO" id="GO:0003677">
    <property type="term" value="F:DNA binding"/>
    <property type="evidence" value="ECO:0007669"/>
    <property type="project" value="UniProtKB-KW"/>
</dbReference>
<dbReference type="EMBL" id="CP067140">
    <property type="protein sequence ID" value="WCR03934.1"/>
    <property type="molecule type" value="Genomic_DNA"/>
</dbReference>
<dbReference type="InterPro" id="IPR051212">
    <property type="entry name" value="Type-I_RE_S_subunit"/>
</dbReference>
<evidence type="ECO:0000313" key="7">
    <source>
        <dbReference type="Proteomes" id="UP000186216"/>
    </source>
</evidence>
<dbReference type="CDD" id="cd17261">
    <property type="entry name" value="RMtype1_S_EcoKI-TRD2-CR2_like"/>
    <property type="match status" value="1"/>
</dbReference>
<dbReference type="GO" id="GO:0004519">
    <property type="term" value="F:endonuclease activity"/>
    <property type="evidence" value="ECO:0007669"/>
    <property type="project" value="UniProtKB-KW"/>
</dbReference>
<dbReference type="EMBL" id="FTOU01000015">
    <property type="protein sequence ID" value="SIT06104.1"/>
    <property type="molecule type" value="Genomic_DNA"/>
</dbReference>
<organism evidence="5 7">
    <name type="scientific">Paracoccus saliphilus</name>
    <dbReference type="NCBI Taxonomy" id="405559"/>
    <lineage>
        <taxon>Bacteria</taxon>
        <taxon>Pseudomonadati</taxon>
        <taxon>Pseudomonadota</taxon>
        <taxon>Alphaproteobacteria</taxon>
        <taxon>Rhodobacterales</taxon>
        <taxon>Paracoccaceae</taxon>
        <taxon>Paracoccus</taxon>
    </lineage>
</organism>
<proteinExistence type="inferred from homology"/>
<name>A0AA45W710_9RHOB</name>
<dbReference type="GO" id="GO:0009307">
    <property type="term" value="P:DNA restriction-modification system"/>
    <property type="evidence" value="ECO:0007669"/>
    <property type="project" value="UniProtKB-KW"/>
</dbReference>
<feature type="domain" description="Type I restriction modification DNA specificity" evidence="4">
    <location>
        <begin position="5"/>
        <end position="182"/>
    </location>
</feature>
<evidence type="ECO:0000313" key="8">
    <source>
        <dbReference type="Proteomes" id="UP001215549"/>
    </source>
</evidence>
<keyword evidence="6" id="KW-0255">Endonuclease</keyword>
<gene>
    <name evidence="6" type="ORF">JHX88_04025</name>
    <name evidence="5" type="ORF">SAMN05421772_11518</name>
</gene>
<keyword evidence="6" id="KW-0378">Hydrolase</keyword>
<dbReference type="Proteomes" id="UP001215549">
    <property type="component" value="Chromosome"/>
</dbReference>
<dbReference type="SUPFAM" id="SSF116734">
    <property type="entry name" value="DNA methylase specificity domain"/>
    <property type="match status" value="2"/>
</dbReference>
<evidence type="ECO:0000256" key="3">
    <source>
        <dbReference type="ARBA" id="ARBA00023125"/>
    </source>
</evidence>
<reference evidence="5 7" key="1">
    <citation type="submission" date="2017-01" db="EMBL/GenBank/DDBJ databases">
        <authorList>
            <person name="Varghese N."/>
            <person name="Submissions S."/>
        </authorList>
    </citation>
    <scope>NUCLEOTIDE SEQUENCE [LARGE SCALE GENOMIC DNA]</scope>
    <source>
        <strain evidence="5 7">DSM 18447</strain>
    </source>
</reference>
<accession>A0AA45W710</accession>
<keyword evidence="2" id="KW-0680">Restriction system</keyword>
<dbReference type="PANTHER" id="PTHR43140">
    <property type="entry name" value="TYPE-1 RESTRICTION ENZYME ECOKI SPECIFICITY PROTEIN"/>
    <property type="match status" value="1"/>
</dbReference>
<keyword evidence="8" id="KW-1185">Reference proteome</keyword>
<sequence length="441" mass="48708">MTELPKGWATSPLGELLSIQSGFAFKSTEYRPSGHFLIRIGNVQDGRVSRDKPQFVELDARTKAFELAAGDILTSLTGNIGRVARIQNKHLPAALNQRVARLKPTKALQFDGYLYAFLTSPSFRTELALHGKGGAQQNVSPATIGELKIPLPPLPEQRRIVRKLVTLTARTTTARTHLSAIEKLVERYKAGVLDQVFSTAENRVALGSLLTGIKAGKNLRCDERPPLPHERGTVKVSAVSWGRFQPDQSKTLPPTFEPDPSSLIRPGDLLFSRANTVELVGAVVIVDVAPKNLFLSDKVLRLDTSDHLKPWILWYLRSGEGRRQLEEVSSGNQMSMRNIGQASLKAVTIPLPDTEERRNALNLIETGFAKIDRLAAEAEKALKLTDRLDQRILAKAFAGKLVPQDPNDEPAETLLARIRAERAVALKPKQGRKKRPPHDLV</sequence>
<keyword evidence="3" id="KW-0238">DNA-binding</keyword>
<reference evidence="6 8" key="2">
    <citation type="submission" date="2021-01" db="EMBL/GenBank/DDBJ databases">
        <title>Biogeographic distribution of Paracoccus.</title>
        <authorList>
            <person name="Hollensteiner J."/>
            <person name="Leineberger J."/>
            <person name="Brinkhoff T."/>
            <person name="Daniel R."/>
        </authorList>
    </citation>
    <scope>NUCLEOTIDE SEQUENCE [LARGE SCALE GENOMIC DNA]</scope>
    <source>
        <strain evidence="6 8">DSM 18447</strain>
    </source>
</reference>
<keyword evidence="6" id="KW-0540">Nuclease</keyword>
<evidence type="ECO:0000313" key="6">
    <source>
        <dbReference type="EMBL" id="WCR03934.1"/>
    </source>
</evidence>
<protein>
    <submittedName>
        <fullName evidence="6">Restriction endonuclease subunit S</fullName>
    </submittedName>
    <submittedName>
        <fullName evidence="5">Type I restriction enzyme, S subunit</fullName>
    </submittedName>
</protein>
<dbReference type="Gene3D" id="3.90.220.20">
    <property type="entry name" value="DNA methylase specificity domains"/>
    <property type="match status" value="2"/>
</dbReference>
<dbReference type="AlphaFoldDB" id="A0AA45W710"/>
<evidence type="ECO:0000313" key="5">
    <source>
        <dbReference type="EMBL" id="SIT06104.1"/>
    </source>
</evidence>
<dbReference type="CDD" id="cd17278">
    <property type="entry name" value="RMtype1_S_LdeBORF1052P-TRD2-CR2"/>
    <property type="match status" value="1"/>
</dbReference>
<dbReference type="InterPro" id="IPR044946">
    <property type="entry name" value="Restrct_endonuc_typeI_TRD_sf"/>
</dbReference>
<dbReference type="RefSeq" id="WP_076527513.1">
    <property type="nucleotide sequence ID" value="NZ_CP067140.1"/>
</dbReference>
<comment type="similarity">
    <text evidence="1">Belongs to the type-I restriction system S methylase family.</text>
</comment>
<evidence type="ECO:0000256" key="1">
    <source>
        <dbReference type="ARBA" id="ARBA00010923"/>
    </source>
</evidence>
<dbReference type="PANTHER" id="PTHR43140:SF1">
    <property type="entry name" value="TYPE I RESTRICTION ENZYME ECOKI SPECIFICITY SUBUNIT"/>
    <property type="match status" value="1"/>
</dbReference>
<dbReference type="InterPro" id="IPR000055">
    <property type="entry name" value="Restrct_endonuc_typeI_TRD"/>
</dbReference>
<dbReference type="Proteomes" id="UP000186216">
    <property type="component" value="Unassembled WGS sequence"/>
</dbReference>
<dbReference type="Pfam" id="PF01420">
    <property type="entry name" value="Methylase_S"/>
    <property type="match status" value="1"/>
</dbReference>
<evidence type="ECO:0000259" key="4">
    <source>
        <dbReference type="Pfam" id="PF01420"/>
    </source>
</evidence>